<feature type="compositionally biased region" description="Basic and acidic residues" evidence="1">
    <location>
        <begin position="432"/>
        <end position="444"/>
    </location>
</feature>
<protein>
    <recommendedName>
        <fullName evidence="2">WW domain-containing protein</fullName>
    </recommendedName>
</protein>
<keyword evidence="4" id="KW-1185">Reference proteome</keyword>
<dbReference type="Gene3D" id="2.20.70.10">
    <property type="match status" value="1"/>
</dbReference>
<evidence type="ECO:0000313" key="4">
    <source>
        <dbReference type="Proteomes" id="UP001363151"/>
    </source>
</evidence>
<feature type="region of interest" description="Disordered" evidence="1">
    <location>
        <begin position="569"/>
        <end position="588"/>
    </location>
</feature>
<feature type="region of interest" description="Disordered" evidence="1">
    <location>
        <begin position="599"/>
        <end position="699"/>
    </location>
</feature>
<proteinExistence type="predicted"/>
<comment type="caution">
    <text evidence="3">The sequence shown here is derived from an EMBL/GenBank/DDBJ whole genome shotgun (WGS) entry which is preliminary data.</text>
</comment>
<dbReference type="PANTHER" id="PTHR35607">
    <property type="entry name" value="GPI-ANCHORED PROTEIN 10"/>
    <property type="match status" value="1"/>
</dbReference>
<sequence>MPGGWVPEGSRGGDAGRARCPLARTRDAAAQTLCSPKRRRGRKRRVPERRWTRGRRARPPPRVGRRVAQKVSDEDSAGDDAPPVPAPARPARRKRAHLSRTTDLAGFRAFPERPPRRATAAARRRPTGGAAATAASAADGDDDLLAGLADLVELEPREPDAPLPAPPAPTPRLGSPRPGPGARSAAAMSEFPGLDKWYLQKTPVMDCRDVRMWQTVPGPVERTPSPAVLRVALWPGRVVELDGVDRTTTVRDVLERLAALEAPLSGAPIDRVRLSVDERVCAGWRPILTYFDGPPEGAAPAHLVMADRALRCDLIVEPCPKVALGVAKLRPFVEAALKESKEDRVHIMEMAKARVRFAIPPKRKNVVPNHFRQDSADAEPWGSIMRFENFLKARHKHKGNHAKLRPLRSSRWKATYPGLVPVSHRWHEKEHVTLPRELSEDPSGKRARTSKAPLSVGEDPSTAAAIYRELARTASREGRQKKAKAPLAKPGAWSAAAEEEKEGHGRGGTPEAAARRDGPRRAGAFHGAGHLKRAATPDKMKHVRHVAPEQLTAKKFVPGEGFVEVAVDSHRDDGAPPLPNGWEEKRTEQGRTYYIDHNTETTSWDRPPPPTPPGSAAPSSGAARRPASGRTDGASPAPSRARTPDVMFGSGQAKKQSMAHAHGVGRAVAARKRASGPSRRRAAAGAPPSETGTGTDKRADLKAAFGLTRSSSARLVDLLVERAAASKSSSSTAFSIRASRSAMLEHRGALRRGLGLGLGRRLRLRGRRAASAAAAASASAAAASRASSSAAAASSAAASSAASAGAAASSASPAGAAASSAGAASSDALARSARSVATSSSRSRASSPSAAARARARGAERLVRRRQGPV</sequence>
<feature type="compositionally biased region" description="Low complexity" evidence="1">
    <location>
        <begin position="659"/>
        <end position="668"/>
    </location>
</feature>
<dbReference type="SUPFAM" id="SSF51045">
    <property type="entry name" value="WW domain"/>
    <property type="match status" value="1"/>
</dbReference>
<organism evidence="3 4">
    <name type="scientific">Aureococcus anophagefferens</name>
    <name type="common">Harmful bloom alga</name>
    <dbReference type="NCBI Taxonomy" id="44056"/>
    <lineage>
        <taxon>Eukaryota</taxon>
        <taxon>Sar</taxon>
        <taxon>Stramenopiles</taxon>
        <taxon>Ochrophyta</taxon>
        <taxon>Pelagophyceae</taxon>
        <taxon>Pelagomonadales</taxon>
        <taxon>Pelagomonadaceae</taxon>
        <taxon>Aureococcus</taxon>
    </lineage>
</organism>
<feature type="compositionally biased region" description="Low complexity" evidence="1">
    <location>
        <begin position="616"/>
        <end position="631"/>
    </location>
</feature>
<feature type="region of interest" description="Disordered" evidence="1">
    <location>
        <begin position="157"/>
        <end position="186"/>
    </location>
</feature>
<name>A0ABR1FSC9_AURAN</name>
<dbReference type="Proteomes" id="UP001363151">
    <property type="component" value="Unassembled WGS sequence"/>
</dbReference>
<dbReference type="PROSITE" id="PS50020">
    <property type="entry name" value="WW_DOMAIN_2"/>
    <property type="match status" value="1"/>
</dbReference>
<dbReference type="EMBL" id="JBBJCI010000253">
    <property type="protein sequence ID" value="KAK7237200.1"/>
    <property type="molecule type" value="Genomic_DNA"/>
</dbReference>
<accession>A0ABR1FSC9</accession>
<feature type="region of interest" description="Disordered" evidence="1">
    <location>
        <begin position="829"/>
        <end position="870"/>
    </location>
</feature>
<dbReference type="CDD" id="cd00201">
    <property type="entry name" value="WW"/>
    <property type="match status" value="1"/>
</dbReference>
<evidence type="ECO:0000313" key="3">
    <source>
        <dbReference type="EMBL" id="KAK7237200.1"/>
    </source>
</evidence>
<feature type="compositionally biased region" description="Low complexity" evidence="1">
    <location>
        <begin position="117"/>
        <end position="138"/>
    </location>
</feature>
<evidence type="ECO:0000259" key="2">
    <source>
        <dbReference type="PROSITE" id="PS50020"/>
    </source>
</evidence>
<gene>
    <name evidence="3" type="ORF">SO694_00097021</name>
</gene>
<dbReference type="InterPro" id="IPR001202">
    <property type="entry name" value="WW_dom"/>
</dbReference>
<feature type="compositionally biased region" description="Low complexity" evidence="1">
    <location>
        <begin position="171"/>
        <end position="186"/>
    </location>
</feature>
<feature type="compositionally biased region" description="Pro residues" evidence="1">
    <location>
        <begin position="161"/>
        <end position="170"/>
    </location>
</feature>
<feature type="domain" description="WW" evidence="2">
    <location>
        <begin position="576"/>
        <end position="609"/>
    </location>
</feature>
<feature type="region of interest" description="Disordered" evidence="1">
    <location>
        <begin position="1"/>
        <end position="142"/>
    </location>
</feature>
<feature type="compositionally biased region" description="Low complexity" evidence="1">
    <location>
        <begin position="829"/>
        <end position="853"/>
    </location>
</feature>
<dbReference type="PANTHER" id="PTHR35607:SF11">
    <property type="entry name" value="CELL WALL PROTEIN 1"/>
    <property type="match status" value="1"/>
</dbReference>
<feature type="region of interest" description="Disordered" evidence="1">
    <location>
        <begin position="432"/>
        <end position="458"/>
    </location>
</feature>
<dbReference type="InterPro" id="IPR036020">
    <property type="entry name" value="WW_dom_sf"/>
</dbReference>
<feature type="region of interest" description="Disordered" evidence="1">
    <location>
        <begin position="472"/>
        <end position="522"/>
    </location>
</feature>
<dbReference type="InterPro" id="IPR052505">
    <property type="entry name" value="Fungal_Heme-Binding_RBT5"/>
</dbReference>
<feature type="compositionally biased region" description="Basic residues" evidence="1">
    <location>
        <begin position="36"/>
        <end position="68"/>
    </location>
</feature>
<dbReference type="Pfam" id="PF00397">
    <property type="entry name" value="WW"/>
    <property type="match status" value="1"/>
</dbReference>
<dbReference type="SMART" id="SM00456">
    <property type="entry name" value="WW"/>
    <property type="match status" value="1"/>
</dbReference>
<feature type="compositionally biased region" description="Pro residues" evidence="1">
    <location>
        <begin position="606"/>
        <end position="615"/>
    </location>
</feature>
<feature type="compositionally biased region" description="Basic residues" evidence="1">
    <location>
        <begin position="669"/>
        <end position="682"/>
    </location>
</feature>
<evidence type="ECO:0000256" key="1">
    <source>
        <dbReference type="SAM" id="MobiDB-lite"/>
    </source>
</evidence>
<reference evidence="3 4" key="1">
    <citation type="submission" date="2024-03" db="EMBL/GenBank/DDBJ databases">
        <title>Aureococcus anophagefferens CCMP1851 and Kratosvirus quantuckense: Draft genome of a second virus-susceptible host strain in the model system.</title>
        <authorList>
            <person name="Chase E."/>
            <person name="Truchon A.R."/>
            <person name="Schepens W."/>
            <person name="Wilhelm S.W."/>
        </authorList>
    </citation>
    <scope>NUCLEOTIDE SEQUENCE [LARGE SCALE GENOMIC DNA]</scope>
    <source>
        <strain evidence="3 4">CCMP1851</strain>
    </source>
</reference>
<dbReference type="PROSITE" id="PS01159">
    <property type="entry name" value="WW_DOMAIN_1"/>
    <property type="match status" value="1"/>
</dbReference>